<gene>
    <name evidence="3" type="ORF">DERF_009231</name>
</gene>
<dbReference type="PANTHER" id="PTHR45902:SF1">
    <property type="entry name" value="LATROPHILIN RECEPTOR-LIKE PROTEIN A"/>
    <property type="match status" value="1"/>
</dbReference>
<sequence>MIISMIKMWTFLTILVLLIIQSQSTIAIEDENVSDNQESSSSSSSSRSTTNGMHIECLEHFTCLSLQRNNDHLQAMKMNSTLPNWYELCNCDPYCHVFGDCCSDAPAIDKINFDHWSFVRVRFSSKINFLSLMKNRCPIDYRQNEFIRIQCEHSWYDQIYNYLLPEMEQYLLFDQEEEFKNWHVTSRKSLITYRNLYCSICNNDTEIDSWNQRLMCQNEDDDNNGNSRRCTAIHHQMAPEILGKEKLKRTPLQNKVYSSCNLGWYKMNYLKDPKSTYGIMKKCLIFYAPVAVKDMKSKKYIIFKNEHCAHCNGYDSTTIECARMAVDQPTQVPHSFNSIVKLDTNGIFVDNRDENRQCPIMSIWNPFINECQEINQANNNGIQQNQFRYHNHALRMDCSLFEIMILLILYLKILSFDHFLCVQNIVVMIE</sequence>
<dbReference type="InterPro" id="IPR053231">
    <property type="entry name" value="GPCR_LN-TM7"/>
</dbReference>
<keyword evidence="2" id="KW-0732">Signal</keyword>
<feature type="compositionally biased region" description="Low complexity" evidence="1">
    <location>
        <begin position="39"/>
        <end position="48"/>
    </location>
</feature>
<reference evidence="3" key="1">
    <citation type="submission" date="2013-05" db="EMBL/GenBank/DDBJ databases">
        <authorList>
            <person name="Yim A.K.Y."/>
            <person name="Chan T.F."/>
            <person name="Ji K.M."/>
            <person name="Liu X.Y."/>
            <person name="Zhou J.W."/>
            <person name="Li R.Q."/>
            <person name="Yang K.Y."/>
            <person name="Li J."/>
            <person name="Li M."/>
            <person name="Law P.T.W."/>
            <person name="Wu Y.L."/>
            <person name="Cai Z.L."/>
            <person name="Qin H."/>
            <person name="Bao Y."/>
            <person name="Leung R.K.K."/>
            <person name="Ng P.K.S."/>
            <person name="Zou J."/>
            <person name="Zhong X.J."/>
            <person name="Ran P.X."/>
            <person name="Zhong N.S."/>
            <person name="Liu Z.G."/>
            <person name="Tsui S.K.W."/>
        </authorList>
    </citation>
    <scope>NUCLEOTIDE SEQUENCE</scope>
    <source>
        <strain evidence="3">Derf</strain>
        <tissue evidence="3">Whole organism</tissue>
    </source>
</reference>
<comment type="caution">
    <text evidence="3">The sequence shown here is derived from an EMBL/GenBank/DDBJ whole genome shotgun (WGS) entry which is preliminary data.</text>
</comment>
<evidence type="ECO:0000256" key="1">
    <source>
        <dbReference type="SAM" id="MobiDB-lite"/>
    </source>
</evidence>
<feature type="region of interest" description="Disordered" evidence="1">
    <location>
        <begin position="31"/>
        <end position="50"/>
    </location>
</feature>
<feature type="chain" id="PRO_5037080039" evidence="2">
    <location>
        <begin position="28"/>
        <end position="430"/>
    </location>
</feature>
<keyword evidence="4" id="KW-1185">Reference proteome</keyword>
<name>A0A922HYQ5_DERFA</name>
<reference evidence="3" key="2">
    <citation type="journal article" date="2022" name="Res Sq">
        <title>Comparative Genomics Reveals Insights into the Divergent Evolution of Astigmatic Mites and Household Pest Adaptations.</title>
        <authorList>
            <person name="Xiong Q."/>
            <person name="Wan A.T.-Y."/>
            <person name="Liu X.-Y."/>
            <person name="Fung C.S.-H."/>
            <person name="Xiao X."/>
            <person name="Malainual N."/>
            <person name="Hou J."/>
            <person name="Wang L."/>
            <person name="Wang M."/>
            <person name="Yang K."/>
            <person name="Cui Y."/>
            <person name="Leung E."/>
            <person name="Nong W."/>
            <person name="Shin S.-K."/>
            <person name="Au S."/>
            <person name="Jeong K.Y."/>
            <person name="Chew F.T."/>
            <person name="Hui J."/>
            <person name="Leung T.F."/>
            <person name="Tungtrongchitr A."/>
            <person name="Zhong N."/>
            <person name="Liu Z."/>
            <person name="Tsui S."/>
        </authorList>
    </citation>
    <scope>NUCLEOTIDE SEQUENCE</scope>
    <source>
        <strain evidence="3">Derf</strain>
        <tissue evidence="3">Whole organism</tissue>
    </source>
</reference>
<evidence type="ECO:0000313" key="4">
    <source>
        <dbReference type="Proteomes" id="UP000790347"/>
    </source>
</evidence>
<dbReference type="EMBL" id="ASGP02000004">
    <property type="protein sequence ID" value="KAH9510721.1"/>
    <property type="molecule type" value="Genomic_DNA"/>
</dbReference>
<evidence type="ECO:0000313" key="3">
    <source>
        <dbReference type="EMBL" id="KAH9510721.1"/>
    </source>
</evidence>
<protein>
    <submittedName>
        <fullName evidence="3">Uncharacterized protein</fullName>
    </submittedName>
</protein>
<feature type="signal peptide" evidence="2">
    <location>
        <begin position="1"/>
        <end position="27"/>
    </location>
</feature>
<evidence type="ECO:0000256" key="2">
    <source>
        <dbReference type="SAM" id="SignalP"/>
    </source>
</evidence>
<dbReference type="Proteomes" id="UP000790347">
    <property type="component" value="Unassembled WGS sequence"/>
</dbReference>
<dbReference type="AlphaFoldDB" id="A0A922HYQ5"/>
<accession>A0A922HYQ5</accession>
<proteinExistence type="predicted"/>
<organism evidence="3 4">
    <name type="scientific">Dermatophagoides farinae</name>
    <name type="common">American house dust mite</name>
    <dbReference type="NCBI Taxonomy" id="6954"/>
    <lineage>
        <taxon>Eukaryota</taxon>
        <taxon>Metazoa</taxon>
        <taxon>Ecdysozoa</taxon>
        <taxon>Arthropoda</taxon>
        <taxon>Chelicerata</taxon>
        <taxon>Arachnida</taxon>
        <taxon>Acari</taxon>
        <taxon>Acariformes</taxon>
        <taxon>Sarcoptiformes</taxon>
        <taxon>Astigmata</taxon>
        <taxon>Psoroptidia</taxon>
        <taxon>Analgoidea</taxon>
        <taxon>Pyroglyphidae</taxon>
        <taxon>Dermatophagoidinae</taxon>
        <taxon>Dermatophagoides</taxon>
    </lineage>
</organism>
<dbReference type="PANTHER" id="PTHR45902">
    <property type="entry name" value="LATROPHILIN RECEPTOR-LIKE PROTEIN A"/>
    <property type="match status" value="1"/>
</dbReference>